<dbReference type="PROSITE" id="PS50929">
    <property type="entry name" value="ABC_TM1F"/>
    <property type="match status" value="1"/>
</dbReference>
<organism evidence="10 11">
    <name type="scientific">Streptomyces chisholmiae</name>
    <dbReference type="NCBI Taxonomy" id="3075540"/>
    <lineage>
        <taxon>Bacteria</taxon>
        <taxon>Bacillati</taxon>
        <taxon>Actinomycetota</taxon>
        <taxon>Actinomycetes</taxon>
        <taxon>Kitasatosporales</taxon>
        <taxon>Streptomycetaceae</taxon>
        <taxon>Streptomyces</taxon>
    </lineage>
</organism>
<accession>A0ABU2JQN9</accession>
<evidence type="ECO:0000313" key="10">
    <source>
        <dbReference type="EMBL" id="MDT0267299.1"/>
    </source>
</evidence>
<dbReference type="Gene3D" id="3.40.50.300">
    <property type="entry name" value="P-loop containing nucleotide triphosphate hydrolases"/>
    <property type="match status" value="1"/>
</dbReference>
<dbReference type="GO" id="GO:0005524">
    <property type="term" value="F:ATP binding"/>
    <property type="evidence" value="ECO:0007669"/>
    <property type="project" value="UniProtKB-KW"/>
</dbReference>
<name>A0ABU2JQN9_9ACTN</name>
<feature type="domain" description="ABC transporter" evidence="8">
    <location>
        <begin position="336"/>
        <end position="565"/>
    </location>
</feature>
<dbReference type="PANTHER" id="PTHR24221">
    <property type="entry name" value="ATP-BINDING CASSETTE SUB-FAMILY B"/>
    <property type="match status" value="1"/>
</dbReference>
<dbReference type="PROSITE" id="PS00211">
    <property type="entry name" value="ABC_TRANSPORTER_1"/>
    <property type="match status" value="1"/>
</dbReference>
<evidence type="ECO:0000259" key="9">
    <source>
        <dbReference type="PROSITE" id="PS50929"/>
    </source>
</evidence>
<dbReference type="Proteomes" id="UP001183410">
    <property type="component" value="Unassembled WGS sequence"/>
</dbReference>
<dbReference type="Pfam" id="PF00664">
    <property type="entry name" value="ABC_membrane"/>
    <property type="match status" value="1"/>
</dbReference>
<evidence type="ECO:0000256" key="7">
    <source>
        <dbReference type="SAM" id="Phobius"/>
    </source>
</evidence>
<evidence type="ECO:0000256" key="5">
    <source>
        <dbReference type="ARBA" id="ARBA00022989"/>
    </source>
</evidence>
<dbReference type="InterPro" id="IPR017871">
    <property type="entry name" value="ABC_transporter-like_CS"/>
</dbReference>
<feature type="transmembrane region" description="Helical" evidence="7">
    <location>
        <begin position="61"/>
        <end position="80"/>
    </location>
</feature>
<dbReference type="SMART" id="SM00382">
    <property type="entry name" value="AAA"/>
    <property type="match status" value="1"/>
</dbReference>
<dbReference type="SUPFAM" id="SSF90123">
    <property type="entry name" value="ABC transporter transmembrane region"/>
    <property type="match status" value="1"/>
</dbReference>
<comment type="caution">
    <text evidence="10">The sequence shown here is derived from an EMBL/GenBank/DDBJ whole genome shotgun (WGS) entry which is preliminary data.</text>
</comment>
<feature type="domain" description="ABC transmembrane type-1" evidence="9">
    <location>
        <begin position="26"/>
        <end position="311"/>
    </location>
</feature>
<keyword evidence="11" id="KW-1185">Reference proteome</keyword>
<dbReference type="Pfam" id="PF00005">
    <property type="entry name" value="ABC_tran"/>
    <property type="match status" value="1"/>
</dbReference>
<keyword evidence="3" id="KW-0547">Nucleotide-binding</keyword>
<evidence type="ECO:0000256" key="6">
    <source>
        <dbReference type="ARBA" id="ARBA00023136"/>
    </source>
</evidence>
<comment type="subcellular location">
    <subcellularLocation>
        <location evidence="1">Cell membrane</location>
        <topology evidence="1">Multi-pass membrane protein</topology>
    </subcellularLocation>
</comment>
<dbReference type="RefSeq" id="WP_311667360.1">
    <property type="nucleotide sequence ID" value="NZ_JAVREO010000007.1"/>
</dbReference>
<dbReference type="InterPro" id="IPR011527">
    <property type="entry name" value="ABC1_TM_dom"/>
</dbReference>
<evidence type="ECO:0000259" key="8">
    <source>
        <dbReference type="PROSITE" id="PS50893"/>
    </source>
</evidence>
<dbReference type="EMBL" id="JAVREO010000007">
    <property type="protein sequence ID" value="MDT0267299.1"/>
    <property type="molecule type" value="Genomic_DNA"/>
</dbReference>
<evidence type="ECO:0000256" key="2">
    <source>
        <dbReference type="ARBA" id="ARBA00022692"/>
    </source>
</evidence>
<dbReference type="PANTHER" id="PTHR24221:SF654">
    <property type="entry name" value="ATP-BINDING CASSETTE SUB-FAMILY B MEMBER 6"/>
    <property type="match status" value="1"/>
</dbReference>
<feature type="transmembrane region" description="Helical" evidence="7">
    <location>
        <begin position="24"/>
        <end position="49"/>
    </location>
</feature>
<dbReference type="InterPro" id="IPR003439">
    <property type="entry name" value="ABC_transporter-like_ATP-bd"/>
</dbReference>
<proteinExistence type="predicted"/>
<evidence type="ECO:0000256" key="4">
    <source>
        <dbReference type="ARBA" id="ARBA00022840"/>
    </source>
</evidence>
<keyword evidence="2 7" id="KW-0812">Transmembrane</keyword>
<dbReference type="Gene3D" id="1.20.1560.10">
    <property type="entry name" value="ABC transporter type 1, transmembrane domain"/>
    <property type="match status" value="1"/>
</dbReference>
<dbReference type="InterPro" id="IPR003593">
    <property type="entry name" value="AAA+_ATPase"/>
</dbReference>
<keyword evidence="5 7" id="KW-1133">Transmembrane helix</keyword>
<evidence type="ECO:0000313" key="11">
    <source>
        <dbReference type="Proteomes" id="UP001183410"/>
    </source>
</evidence>
<protein>
    <submittedName>
        <fullName evidence="10">ABC transporter ATP-binding protein</fullName>
    </submittedName>
</protein>
<dbReference type="InterPro" id="IPR027417">
    <property type="entry name" value="P-loop_NTPase"/>
</dbReference>
<dbReference type="InterPro" id="IPR036640">
    <property type="entry name" value="ABC1_TM_sf"/>
</dbReference>
<dbReference type="SUPFAM" id="SSF52540">
    <property type="entry name" value="P-loop containing nucleoside triphosphate hydrolases"/>
    <property type="match status" value="1"/>
</dbReference>
<feature type="transmembrane region" description="Helical" evidence="7">
    <location>
        <begin position="159"/>
        <end position="180"/>
    </location>
</feature>
<sequence>MTAVRAALAPLWRLLPLVTRHRGAFWWTLGAGLLTQLGVLALGLLGAWLLTSTLRGDRAAVVPLAAALLLTAALCALTSWREAYVAHDLAYRVLADLRGRVFGALRRSLPARRRQRHSGDLGAVALGDVETLEWLYAHTAAQALVSGVLLAVTTGFSLLLTPWLLLAWGPALLVIVALPWCTGRMAARRGAELAAANAGLHAQVVETVAGLRELTEAGALGRHRAQLADGTRALSRAQRRVAAVGGLETAVADLAVAVAGAAALGIAATGMAGDPTLAPVTFTLATVALGPIGQLSNLLRNLGSLLASAGRIDAVLAAPPATVPPAAPAAPADGPLVFERVGFRYLPDGPAVLTDVALTVRPGETVALTGPSGGGKSTLVSLALRLWDPDQGRVTLGGVDLRELADAELRARVTAVPQQVDLLTGTVGENIALAAPEASAERLRAAAAAAGLLDPAAGLPRGLDTPVGERGAGLSGGQRARVGLARALLPEPRVLILDETLAHLDAHAEAALTAVLRARSADRVTLVVTHRASTLRAVDRVLGVHGGRVTPADAVTGPDPGAAPAH</sequence>
<gene>
    <name evidence="10" type="ORF">RM844_13495</name>
</gene>
<evidence type="ECO:0000256" key="1">
    <source>
        <dbReference type="ARBA" id="ARBA00004651"/>
    </source>
</evidence>
<dbReference type="PROSITE" id="PS50893">
    <property type="entry name" value="ABC_TRANSPORTER_2"/>
    <property type="match status" value="1"/>
</dbReference>
<reference evidence="11" key="1">
    <citation type="submission" date="2023-07" db="EMBL/GenBank/DDBJ databases">
        <title>30 novel species of actinomycetes from the DSMZ collection.</title>
        <authorList>
            <person name="Nouioui I."/>
        </authorList>
    </citation>
    <scope>NUCLEOTIDE SEQUENCE [LARGE SCALE GENOMIC DNA]</scope>
    <source>
        <strain evidence="11">DSM 44915</strain>
    </source>
</reference>
<keyword evidence="4 10" id="KW-0067">ATP-binding</keyword>
<dbReference type="InterPro" id="IPR039421">
    <property type="entry name" value="Type_1_exporter"/>
</dbReference>
<keyword evidence="6 7" id="KW-0472">Membrane</keyword>
<evidence type="ECO:0000256" key="3">
    <source>
        <dbReference type="ARBA" id="ARBA00022741"/>
    </source>
</evidence>